<dbReference type="Gene3D" id="3.40.50.1820">
    <property type="entry name" value="alpha/beta hydrolase"/>
    <property type="match status" value="1"/>
</dbReference>
<name>A0A1B4XBK3_SORAA</name>
<proteinExistence type="predicted"/>
<organism evidence="4">
    <name type="scientific">Sordaria araneosa</name>
    <name type="common">Pleurage araneosa</name>
    <dbReference type="NCBI Taxonomy" id="573841"/>
    <lineage>
        <taxon>Eukaryota</taxon>
        <taxon>Fungi</taxon>
        <taxon>Dikarya</taxon>
        <taxon>Ascomycota</taxon>
        <taxon>Pezizomycotina</taxon>
        <taxon>Sordariomycetes</taxon>
        <taxon>Sordariomycetidae</taxon>
        <taxon>Sordariales</taxon>
        <taxon>Sordariaceae</taxon>
        <taxon>Sordaria</taxon>
    </lineage>
</organism>
<accession>A0A1B4XBK3</accession>
<dbReference type="InterPro" id="IPR013094">
    <property type="entry name" value="AB_hydrolase_3"/>
</dbReference>
<dbReference type="InterPro" id="IPR029058">
    <property type="entry name" value="AB_hydrolase_fold"/>
</dbReference>
<keyword evidence="1" id="KW-0378">Hydrolase</keyword>
<protein>
    <recommendedName>
        <fullName evidence="3">Alpha/beta hydrolase fold-3 domain-containing protein</fullName>
    </recommendedName>
</protein>
<dbReference type="PANTHER" id="PTHR48081:SF8">
    <property type="entry name" value="ALPHA_BETA HYDROLASE FOLD-3 DOMAIN-CONTAINING PROTEIN-RELATED"/>
    <property type="match status" value="1"/>
</dbReference>
<feature type="region of interest" description="Disordered" evidence="2">
    <location>
        <begin position="1"/>
        <end position="28"/>
    </location>
</feature>
<evidence type="ECO:0000259" key="3">
    <source>
        <dbReference type="Pfam" id="PF07859"/>
    </source>
</evidence>
<feature type="domain" description="Alpha/beta hydrolase fold-3" evidence="3">
    <location>
        <begin position="126"/>
        <end position="343"/>
    </location>
</feature>
<dbReference type="Pfam" id="PF07859">
    <property type="entry name" value="Abhydrolase_3"/>
    <property type="match status" value="1"/>
</dbReference>
<dbReference type="EMBL" id="LC079035">
    <property type="protein sequence ID" value="BAV32166.1"/>
    <property type="molecule type" value="Genomic_DNA"/>
</dbReference>
<reference evidence="4" key="1">
    <citation type="journal article" date="2016" name="J. Antibiot.">
        <title>Genome mining of the sordarin biosynthetic gene cluster from Sordaria araneosa Cain ATCC 36386: characterization of cycloaraneosene synthase and GDP-6-deoxyaltrose transferase.</title>
        <authorList>
            <person name="Kudo F."/>
            <person name="Matsuura Y."/>
            <person name="Hayashi T."/>
            <person name="Fukushima M."/>
            <person name="Eguchi T."/>
        </authorList>
    </citation>
    <scope>NUCLEOTIDE SEQUENCE</scope>
    <source>
        <strain evidence="4">ATCC 36386</strain>
    </source>
</reference>
<dbReference type="GO" id="GO:0016787">
    <property type="term" value="F:hydrolase activity"/>
    <property type="evidence" value="ECO:0007669"/>
    <property type="project" value="UniProtKB-KW"/>
</dbReference>
<dbReference type="PANTHER" id="PTHR48081">
    <property type="entry name" value="AB HYDROLASE SUPERFAMILY PROTEIN C4A8.06C"/>
    <property type="match status" value="1"/>
</dbReference>
<evidence type="ECO:0000313" key="4">
    <source>
        <dbReference type="EMBL" id="BAV32166.1"/>
    </source>
</evidence>
<evidence type="ECO:0000256" key="1">
    <source>
        <dbReference type="ARBA" id="ARBA00022801"/>
    </source>
</evidence>
<feature type="compositionally biased region" description="Polar residues" evidence="2">
    <location>
        <begin position="1"/>
        <end position="13"/>
    </location>
</feature>
<dbReference type="InterPro" id="IPR050300">
    <property type="entry name" value="GDXG_lipolytic_enzyme"/>
</dbReference>
<dbReference type="AlphaFoldDB" id="A0A1B4XBK3"/>
<dbReference type="SUPFAM" id="SSF53474">
    <property type="entry name" value="alpha/beta-Hydrolases"/>
    <property type="match status" value="1"/>
</dbReference>
<evidence type="ECO:0000256" key="2">
    <source>
        <dbReference type="SAM" id="MobiDB-lite"/>
    </source>
</evidence>
<sequence length="382" mass="42788">MSSLESAVTTSSAPIAVPMEPAPHKAPDQNVDPTGLIEDHILPKLDPDFLKYFIDVIAKAPPGHTIDLKDMRANPDKYRAPWAVDTSGYERVADHEVTSEDGTKFTVRVYHPDPKDFGDGPYGAHLNFHGGGFVTGNLQVEAQLCLSMREAGVVVVDVDYRLCPETVWGKCFQDAWSALIWTRDSAASLNIDPNSLSVGGVSAGGHISIILQHLARDANIPLKLCMPTVPPASDSLSYKYYTESPFQSFHDFHRAPILPWKRIQYFGQFCMPQGRLPELRAMWPEWWFAPLRAPNWQGLCHTFIRTAEIDPLRDEGEAYGIKLIAEGNQVTMKRYMGSPHTFMYFKFMKAKHEFDEDSISALRIAHGVGWRSRNKEGQGNKA</sequence>